<keyword evidence="2" id="KW-1185">Reference proteome</keyword>
<dbReference type="EMBL" id="JAADJZ010000008">
    <property type="protein sequence ID" value="KAF2873113.1"/>
    <property type="molecule type" value="Genomic_DNA"/>
</dbReference>
<comment type="caution">
    <text evidence="1">The sequence shown here is derived from an EMBL/GenBank/DDBJ whole genome shotgun (WGS) entry which is preliminary data.</text>
</comment>
<dbReference type="PANTHER" id="PTHR42085:SF1">
    <property type="entry name" value="F-BOX DOMAIN-CONTAINING PROTEIN"/>
    <property type="match status" value="1"/>
</dbReference>
<evidence type="ECO:0000313" key="2">
    <source>
        <dbReference type="Proteomes" id="UP000481861"/>
    </source>
</evidence>
<dbReference type="Proteomes" id="UP000481861">
    <property type="component" value="Unassembled WGS sequence"/>
</dbReference>
<dbReference type="AlphaFoldDB" id="A0A7C8ICZ9"/>
<dbReference type="InterPro" id="IPR038883">
    <property type="entry name" value="AN11006-like"/>
</dbReference>
<evidence type="ECO:0000313" key="1">
    <source>
        <dbReference type="EMBL" id="KAF2873113.1"/>
    </source>
</evidence>
<sequence length="286" mass="32157">MRPDSDTTSASAPCYFLHTLPAELRIVVYDNLLLADRPVKGKTSRGATRYGLHPVILRVNRQIYDEAHPVFFRKNTFYISSIPDVQPTDTQEAVEGPAPIQYFDPPIQSNRWKELRHIVIDLLYYPADLVTQPASGAISWQRVDLGAAAYVSALTTVLNIIGSNLLSLELTADAEHVDFFCAKKCLASFFMCDRDRSFARAIAHVDIETIPFSFEFPDCYFRTAVAPDIFMTRSILLLACQVMFDQSQVRINKLLAAFDSEDAMAEVAINNERTDLGPVFGKGFRF</sequence>
<dbReference type="PANTHER" id="PTHR42085">
    <property type="entry name" value="F-BOX DOMAIN-CONTAINING PROTEIN"/>
    <property type="match status" value="1"/>
</dbReference>
<dbReference type="OrthoDB" id="62952at2759"/>
<proteinExistence type="predicted"/>
<protein>
    <submittedName>
        <fullName evidence="1">Uncharacterized protein</fullName>
    </submittedName>
</protein>
<gene>
    <name evidence="1" type="ORF">BDV95DRAFT_490829</name>
</gene>
<accession>A0A7C8ICZ9</accession>
<organism evidence="1 2">
    <name type="scientific">Massariosphaeria phaeospora</name>
    <dbReference type="NCBI Taxonomy" id="100035"/>
    <lineage>
        <taxon>Eukaryota</taxon>
        <taxon>Fungi</taxon>
        <taxon>Dikarya</taxon>
        <taxon>Ascomycota</taxon>
        <taxon>Pezizomycotina</taxon>
        <taxon>Dothideomycetes</taxon>
        <taxon>Pleosporomycetidae</taxon>
        <taxon>Pleosporales</taxon>
        <taxon>Pleosporales incertae sedis</taxon>
        <taxon>Massariosphaeria</taxon>
    </lineage>
</organism>
<name>A0A7C8ICZ9_9PLEO</name>
<reference evidence="1 2" key="1">
    <citation type="submission" date="2020-01" db="EMBL/GenBank/DDBJ databases">
        <authorList>
            <consortium name="DOE Joint Genome Institute"/>
            <person name="Haridas S."/>
            <person name="Albert R."/>
            <person name="Binder M."/>
            <person name="Bloem J."/>
            <person name="Labutti K."/>
            <person name="Salamov A."/>
            <person name="Andreopoulos B."/>
            <person name="Baker S.E."/>
            <person name="Barry K."/>
            <person name="Bills G."/>
            <person name="Bluhm B.H."/>
            <person name="Cannon C."/>
            <person name="Castanera R."/>
            <person name="Culley D.E."/>
            <person name="Daum C."/>
            <person name="Ezra D."/>
            <person name="Gonzalez J.B."/>
            <person name="Henrissat B."/>
            <person name="Kuo A."/>
            <person name="Liang C."/>
            <person name="Lipzen A."/>
            <person name="Lutzoni F."/>
            <person name="Magnuson J."/>
            <person name="Mondo S."/>
            <person name="Nolan M."/>
            <person name="Ohm R."/>
            <person name="Pangilinan J."/>
            <person name="Park H.-J.H."/>
            <person name="Ramirez L."/>
            <person name="Alfaro M."/>
            <person name="Sun H."/>
            <person name="Tritt A."/>
            <person name="Yoshinaga Y."/>
            <person name="Zwiers L.-H.L."/>
            <person name="Turgeon B.G."/>
            <person name="Goodwin S.B."/>
            <person name="Spatafora J.W."/>
            <person name="Crous P.W."/>
            <person name="Grigoriev I.V."/>
        </authorList>
    </citation>
    <scope>NUCLEOTIDE SEQUENCE [LARGE SCALE GENOMIC DNA]</scope>
    <source>
        <strain evidence="1 2">CBS 611.86</strain>
    </source>
</reference>